<protein>
    <submittedName>
        <fullName evidence="1">Uncharacterized protein</fullName>
    </submittedName>
</protein>
<dbReference type="EMBL" id="UINC01103330">
    <property type="protein sequence ID" value="SVC65625.1"/>
    <property type="molecule type" value="Genomic_DNA"/>
</dbReference>
<accession>A0A382NZ42</accession>
<proteinExistence type="predicted"/>
<reference evidence="1" key="1">
    <citation type="submission" date="2018-05" db="EMBL/GenBank/DDBJ databases">
        <authorList>
            <person name="Lanie J.A."/>
            <person name="Ng W.-L."/>
            <person name="Kazmierczak K.M."/>
            <person name="Andrzejewski T.M."/>
            <person name="Davidsen T.M."/>
            <person name="Wayne K.J."/>
            <person name="Tettelin H."/>
            <person name="Glass J.I."/>
            <person name="Rusch D."/>
            <person name="Podicherti R."/>
            <person name="Tsui H.-C.T."/>
            <person name="Winkler M.E."/>
        </authorList>
    </citation>
    <scope>NUCLEOTIDE SEQUENCE</scope>
</reference>
<gene>
    <name evidence="1" type="ORF">METZ01_LOCUS318479</name>
</gene>
<evidence type="ECO:0000313" key="1">
    <source>
        <dbReference type="EMBL" id="SVC65625.1"/>
    </source>
</evidence>
<name>A0A382NZ42_9ZZZZ</name>
<dbReference type="AlphaFoldDB" id="A0A382NZ42"/>
<sequence>MLVLKHMMPYLLKNFFGGDGRIRTAE</sequence>
<organism evidence="1">
    <name type="scientific">marine metagenome</name>
    <dbReference type="NCBI Taxonomy" id="408172"/>
    <lineage>
        <taxon>unclassified sequences</taxon>
        <taxon>metagenomes</taxon>
        <taxon>ecological metagenomes</taxon>
    </lineage>
</organism>